<dbReference type="KEGG" id="ehx:EMIHUDRAFT_442503"/>
<dbReference type="EnsemblProtists" id="EOD30469">
    <property type="protein sequence ID" value="EOD30469"/>
    <property type="gene ID" value="EMIHUDRAFT_442503"/>
</dbReference>
<evidence type="ECO:0000256" key="2">
    <source>
        <dbReference type="SAM" id="Phobius"/>
    </source>
</evidence>
<dbReference type="InterPro" id="IPR049352">
    <property type="entry name" value="Rost"/>
</dbReference>
<keyword evidence="2" id="KW-0472">Membrane</keyword>
<dbReference type="PANTHER" id="PTHR12242">
    <property type="entry name" value="OS02G0130600 PROTEIN-RELATED"/>
    <property type="match status" value="1"/>
</dbReference>
<dbReference type="RefSeq" id="XP_005782898.1">
    <property type="nucleotide sequence ID" value="XM_005782841.1"/>
</dbReference>
<organism evidence="3 4">
    <name type="scientific">Emiliania huxleyi (strain CCMP1516)</name>
    <dbReference type="NCBI Taxonomy" id="280463"/>
    <lineage>
        <taxon>Eukaryota</taxon>
        <taxon>Haptista</taxon>
        <taxon>Haptophyta</taxon>
        <taxon>Prymnesiophyceae</taxon>
        <taxon>Isochrysidales</taxon>
        <taxon>Noelaerhabdaceae</taxon>
        <taxon>Emiliania</taxon>
    </lineage>
</organism>
<keyword evidence="4" id="KW-1185">Reference proteome</keyword>
<keyword evidence="2" id="KW-1133">Transmembrane helix</keyword>
<dbReference type="GeneID" id="17275742"/>
<dbReference type="PANTHER" id="PTHR12242:SF1">
    <property type="entry name" value="MYND-TYPE DOMAIN-CONTAINING PROTEIN"/>
    <property type="match status" value="1"/>
</dbReference>
<dbReference type="HOGENOM" id="CLU_066320_0_1_1"/>
<sequence>MTSLLGNTATARFELPSTDSPWQVAFGAPSKLGRCLSPRTFLAFRVLLALFWTGITIWSMVDHKANDLETAPEFYIYLTNWSLLIEWFYLVSATFVTRMALRNPKRTALDGAPSKTPLFARITYAAQVETYVLSFFVFVLYWALVYDGGTIHALSVFTHGVNFLVALADCLVAGIPMRLVQFWLPFVISSTYVIFSVVYDLAGGTADGDSYIYSVLDWSEDPGTAATYAVLVILVAFPVVFAACVFGVYPLRARCDCCPPAHPEHRRHCPTPLALPPARHEPTPARRELTPKLEAEPVAPGHAQTVAP</sequence>
<feature type="transmembrane region" description="Helical" evidence="2">
    <location>
        <begin position="41"/>
        <end position="61"/>
    </location>
</feature>
<feature type="region of interest" description="Disordered" evidence="1">
    <location>
        <begin position="271"/>
        <end position="308"/>
    </location>
</feature>
<reference evidence="3" key="2">
    <citation type="submission" date="2024-10" db="UniProtKB">
        <authorList>
            <consortium name="EnsemblProtists"/>
        </authorList>
    </citation>
    <scope>IDENTIFICATION</scope>
</reference>
<evidence type="ECO:0000256" key="1">
    <source>
        <dbReference type="SAM" id="MobiDB-lite"/>
    </source>
</evidence>
<keyword evidence="2" id="KW-0812">Transmembrane</keyword>
<feature type="transmembrane region" description="Helical" evidence="2">
    <location>
        <begin position="122"/>
        <end position="144"/>
    </location>
</feature>
<dbReference type="STRING" id="2903.R1FB42"/>
<protein>
    <recommendedName>
        <fullName evidence="5">Protein rolling stone-like</fullName>
    </recommendedName>
</protein>
<dbReference type="Proteomes" id="UP000013827">
    <property type="component" value="Unassembled WGS sequence"/>
</dbReference>
<evidence type="ECO:0000313" key="3">
    <source>
        <dbReference type="EnsemblProtists" id="EOD30469"/>
    </source>
</evidence>
<feature type="compositionally biased region" description="Basic and acidic residues" evidence="1">
    <location>
        <begin position="278"/>
        <end position="295"/>
    </location>
</feature>
<evidence type="ECO:0000313" key="4">
    <source>
        <dbReference type="Proteomes" id="UP000013827"/>
    </source>
</evidence>
<accession>A0A0D3K3Y4</accession>
<feature type="transmembrane region" description="Helical" evidence="2">
    <location>
        <begin position="81"/>
        <end position="101"/>
    </location>
</feature>
<reference evidence="4" key="1">
    <citation type="journal article" date="2013" name="Nature">
        <title>Pan genome of the phytoplankton Emiliania underpins its global distribution.</title>
        <authorList>
            <person name="Read B.A."/>
            <person name="Kegel J."/>
            <person name="Klute M.J."/>
            <person name="Kuo A."/>
            <person name="Lefebvre S.C."/>
            <person name="Maumus F."/>
            <person name="Mayer C."/>
            <person name="Miller J."/>
            <person name="Monier A."/>
            <person name="Salamov A."/>
            <person name="Young J."/>
            <person name="Aguilar M."/>
            <person name="Claverie J.M."/>
            <person name="Frickenhaus S."/>
            <person name="Gonzalez K."/>
            <person name="Herman E.K."/>
            <person name="Lin Y.C."/>
            <person name="Napier J."/>
            <person name="Ogata H."/>
            <person name="Sarno A.F."/>
            <person name="Shmutz J."/>
            <person name="Schroeder D."/>
            <person name="de Vargas C."/>
            <person name="Verret F."/>
            <person name="von Dassow P."/>
            <person name="Valentin K."/>
            <person name="Van de Peer Y."/>
            <person name="Wheeler G."/>
            <person name="Dacks J.B."/>
            <person name="Delwiche C.F."/>
            <person name="Dyhrman S.T."/>
            <person name="Glockner G."/>
            <person name="John U."/>
            <person name="Richards T."/>
            <person name="Worden A.Z."/>
            <person name="Zhang X."/>
            <person name="Grigoriev I.V."/>
            <person name="Allen A.E."/>
            <person name="Bidle K."/>
            <person name="Borodovsky M."/>
            <person name="Bowler C."/>
            <person name="Brownlee C."/>
            <person name="Cock J.M."/>
            <person name="Elias M."/>
            <person name="Gladyshev V.N."/>
            <person name="Groth M."/>
            <person name="Guda C."/>
            <person name="Hadaegh A."/>
            <person name="Iglesias-Rodriguez M.D."/>
            <person name="Jenkins J."/>
            <person name="Jones B.M."/>
            <person name="Lawson T."/>
            <person name="Leese F."/>
            <person name="Lindquist E."/>
            <person name="Lobanov A."/>
            <person name="Lomsadze A."/>
            <person name="Malik S.B."/>
            <person name="Marsh M.E."/>
            <person name="Mackinder L."/>
            <person name="Mock T."/>
            <person name="Mueller-Roeber B."/>
            <person name="Pagarete A."/>
            <person name="Parker M."/>
            <person name="Probert I."/>
            <person name="Quesneville H."/>
            <person name="Raines C."/>
            <person name="Rensing S.A."/>
            <person name="Riano-Pachon D.M."/>
            <person name="Richier S."/>
            <person name="Rokitta S."/>
            <person name="Shiraiwa Y."/>
            <person name="Soanes D.M."/>
            <person name="van der Giezen M."/>
            <person name="Wahlund T.M."/>
            <person name="Williams B."/>
            <person name="Wilson W."/>
            <person name="Wolfe G."/>
            <person name="Wurch L.L."/>
        </authorList>
    </citation>
    <scope>NUCLEOTIDE SEQUENCE</scope>
</reference>
<dbReference type="AlphaFoldDB" id="A0A0D3K3Y4"/>
<dbReference type="GO" id="GO:0016020">
    <property type="term" value="C:membrane"/>
    <property type="evidence" value="ECO:0007669"/>
    <property type="project" value="TreeGrafter"/>
</dbReference>
<name>A0A0D3K3Y4_EMIH1</name>
<dbReference type="PaxDb" id="2903-EOD30469"/>
<proteinExistence type="predicted"/>
<dbReference type="Pfam" id="PF21534">
    <property type="entry name" value="Rost"/>
    <property type="match status" value="1"/>
</dbReference>
<feature type="transmembrane region" description="Helical" evidence="2">
    <location>
        <begin position="182"/>
        <end position="206"/>
    </location>
</feature>
<feature type="transmembrane region" description="Helical" evidence="2">
    <location>
        <begin position="226"/>
        <end position="249"/>
    </location>
</feature>
<feature type="transmembrane region" description="Helical" evidence="2">
    <location>
        <begin position="156"/>
        <end position="175"/>
    </location>
</feature>
<evidence type="ECO:0008006" key="5">
    <source>
        <dbReference type="Google" id="ProtNLM"/>
    </source>
</evidence>